<comment type="caution">
    <text evidence="2">The sequence shown here is derived from an EMBL/GenBank/DDBJ whole genome shotgun (WGS) entry which is preliminary data.</text>
</comment>
<feature type="region of interest" description="Disordered" evidence="1">
    <location>
        <begin position="158"/>
        <end position="181"/>
    </location>
</feature>
<proteinExistence type="predicted"/>
<feature type="region of interest" description="Disordered" evidence="1">
    <location>
        <begin position="60"/>
        <end position="87"/>
    </location>
</feature>
<evidence type="ECO:0000256" key="1">
    <source>
        <dbReference type="SAM" id="MobiDB-lite"/>
    </source>
</evidence>
<dbReference type="RefSeq" id="WP_254014036.1">
    <property type="nucleotide sequence ID" value="NZ_JAMZMM010000308.1"/>
</dbReference>
<reference evidence="2" key="1">
    <citation type="submission" date="2022-06" db="EMBL/GenBank/DDBJ databases">
        <title>New cyanobacteria of genus Symplocastrum in benthos of Lake Baikal.</title>
        <authorList>
            <person name="Sorokovikova E."/>
            <person name="Tikhonova I."/>
            <person name="Krasnopeev A."/>
            <person name="Evseev P."/>
            <person name="Gladkikh A."/>
            <person name="Belykh O."/>
        </authorList>
    </citation>
    <scope>NUCLEOTIDE SEQUENCE</scope>
    <source>
        <strain evidence="2">BBK-W-15</strain>
    </source>
</reference>
<sequence length="443" mass="47373">MSETFDSKWVSPLKHAPKVAIYTLATIAAQGLPHPALSQSSLGIDYAPPSVALEEAHHDDGMSIQSSEQGVGQEEQSQRRSTGVKNSIAVSVEPESTISPEFLLGQEFGRVAIEGIEITEKETANSILPMVEPSVANANVEEPKTGAKELTQEYRADRVTPNNSGEGNLQPATEGNNSDMPQQSCQAILAQAPSTGKSCVDIDTLQQRLRQVEELKVENEFRASPSLSIAIPTGFGADQNTLFVSGTYQEQTRYTDDDDGAVGIGIGLGDAQKSVGVEFSYTLASFGTSRDFGSGGFNVKLHRQFAQGWAVAAGWNGILNLGDGNDFEHSIYGTVSKIFRTQTDITRPFSRIAFTAGVGSGQFRTEDAVDDDDYNVNVFGNVAVRIAQPVSLIAEWSGQDLGVGLSIAPFKNIPFVITPALRDITGAGDEARFVLGTGFAIKF</sequence>
<feature type="compositionally biased region" description="Low complexity" evidence="1">
    <location>
        <begin position="65"/>
        <end position="75"/>
    </location>
</feature>
<accession>A0AAE3KPG2</accession>
<dbReference type="Proteomes" id="UP001204953">
    <property type="component" value="Unassembled WGS sequence"/>
</dbReference>
<gene>
    <name evidence="2" type="ORF">NJ959_22985</name>
</gene>
<evidence type="ECO:0000313" key="3">
    <source>
        <dbReference type="Proteomes" id="UP001204953"/>
    </source>
</evidence>
<organism evidence="2 3">
    <name type="scientific">Limnofasciculus baicalensis BBK-W-15</name>
    <dbReference type="NCBI Taxonomy" id="2699891"/>
    <lineage>
        <taxon>Bacteria</taxon>
        <taxon>Bacillati</taxon>
        <taxon>Cyanobacteriota</taxon>
        <taxon>Cyanophyceae</taxon>
        <taxon>Coleofasciculales</taxon>
        <taxon>Coleofasciculaceae</taxon>
        <taxon>Limnofasciculus</taxon>
        <taxon>Limnofasciculus baicalensis</taxon>
    </lineage>
</organism>
<dbReference type="EMBL" id="JAMZMM010000308">
    <property type="protein sequence ID" value="MCP2731294.1"/>
    <property type="molecule type" value="Genomic_DNA"/>
</dbReference>
<feature type="compositionally biased region" description="Polar residues" evidence="1">
    <location>
        <begin position="160"/>
        <end position="181"/>
    </location>
</feature>
<evidence type="ECO:0000313" key="2">
    <source>
        <dbReference type="EMBL" id="MCP2731294.1"/>
    </source>
</evidence>
<keyword evidence="3" id="KW-1185">Reference proteome</keyword>
<dbReference type="AlphaFoldDB" id="A0AAE3KPG2"/>
<protein>
    <submittedName>
        <fullName evidence="2">Uncharacterized protein</fullName>
    </submittedName>
</protein>
<name>A0AAE3KPG2_9CYAN</name>